<sequence>MAWAAPALAGDRCKVTDPTGTPLNIRDQKMNIIGAIENGRNVYVQRYGEDANGKPWAYVATAGGKRLGWVYREFISCY</sequence>
<dbReference type="AlphaFoldDB" id="A0A6B8M6P3"/>
<gene>
    <name evidence="1" type="ORF">F7D14_16035</name>
</gene>
<name>A0A6B8M6P3_9HYPH</name>
<dbReference type="EMBL" id="CP044331">
    <property type="protein sequence ID" value="QGM99744.1"/>
    <property type="molecule type" value="Genomic_DNA"/>
</dbReference>
<dbReference type="Proteomes" id="UP000422569">
    <property type="component" value="Chromosome"/>
</dbReference>
<organism evidence="1 2">
    <name type="scientific">Methylocystis parvus</name>
    <dbReference type="NCBI Taxonomy" id="134"/>
    <lineage>
        <taxon>Bacteria</taxon>
        <taxon>Pseudomonadati</taxon>
        <taxon>Pseudomonadota</taxon>
        <taxon>Alphaproteobacteria</taxon>
        <taxon>Hyphomicrobiales</taxon>
        <taxon>Methylocystaceae</taxon>
        <taxon>Methylocystis</taxon>
    </lineage>
</organism>
<evidence type="ECO:0000313" key="2">
    <source>
        <dbReference type="Proteomes" id="UP000422569"/>
    </source>
</evidence>
<reference evidence="1 2" key="1">
    <citation type="submission" date="2019-09" db="EMBL/GenBank/DDBJ databases">
        <title>Isolation and complete genome sequencing of Methylocystis species.</title>
        <authorList>
            <person name="Rumah B.L."/>
            <person name="Stead C.E."/>
            <person name="Stevens B.C."/>
            <person name="Minton N.P."/>
            <person name="Grosse-Honebrink A."/>
            <person name="Zhang Y."/>
        </authorList>
    </citation>
    <scope>NUCLEOTIDE SEQUENCE [LARGE SCALE GENOMIC DNA]</scope>
    <source>
        <strain evidence="1 2">BRCS2</strain>
    </source>
</reference>
<proteinExistence type="predicted"/>
<accession>A0A6B8M6P3</accession>
<protein>
    <submittedName>
        <fullName evidence="1">Peptide-binding protein</fullName>
    </submittedName>
</protein>
<evidence type="ECO:0000313" key="1">
    <source>
        <dbReference type="EMBL" id="QGM99744.1"/>
    </source>
</evidence>
<dbReference type="Gene3D" id="2.30.30.40">
    <property type="entry name" value="SH3 Domains"/>
    <property type="match status" value="1"/>
</dbReference>
<dbReference type="KEGG" id="mpar:F7D14_16035"/>
<keyword evidence="2" id="KW-1185">Reference proteome</keyword>